<protein>
    <submittedName>
        <fullName evidence="2">Uncharacterized protein</fullName>
    </submittedName>
</protein>
<reference evidence="2" key="1">
    <citation type="submission" date="2014-09" db="EMBL/GenBank/DDBJ databases">
        <authorList>
            <person name="Magalhaes I.L.F."/>
            <person name="Oliveira U."/>
            <person name="Santos F.R."/>
            <person name="Vidigal T.H.D.A."/>
            <person name="Brescovit A.D."/>
            <person name="Santos A.J."/>
        </authorList>
    </citation>
    <scope>NUCLEOTIDE SEQUENCE</scope>
    <source>
        <tissue evidence="2">Shoot tissue taken approximately 20 cm above the soil surface</tissue>
    </source>
</reference>
<name>A0A0A9FF74_ARUDO</name>
<evidence type="ECO:0000313" key="2">
    <source>
        <dbReference type="EMBL" id="JAE09884.1"/>
    </source>
</evidence>
<evidence type="ECO:0000256" key="1">
    <source>
        <dbReference type="SAM" id="MobiDB-lite"/>
    </source>
</evidence>
<dbReference type="EMBL" id="GBRH01188012">
    <property type="protein sequence ID" value="JAE09884.1"/>
    <property type="molecule type" value="Transcribed_RNA"/>
</dbReference>
<accession>A0A0A9FF74</accession>
<sequence>MKSLCSVGHDKCKHEYTARTSTNRKKSLEQRPMYKISGE</sequence>
<feature type="region of interest" description="Disordered" evidence="1">
    <location>
        <begin position="18"/>
        <end position="39"/>
    </location>
</feature>
<reference evidence="2" key="2">
    <citation type="journal article" date="2015" name="Data Brief">
        <title>Shoot transcriptome of the giant reed, Arundo donax.</title>
        <authorList>
            <person name="Barrero R.A."/>
            <person name="Guerrero F.D."/>
            <person name="Moolhuijzen P."/>
            <person name="Goolsby J.A."/>
            <person name="Tidwell J."/>
            <person name="Bellgard S.E."/>
            <person name="Bellgard M.I."/>
        </authorList>
    </citation>
    <scope>NUCLEOTIDE SEQUENCE</scope>
    <source>
        <tissue evidence="2">Shoot tissue taken approximately 20 cm above the soil surface</tissue>
    </source>
</reference>
<proteinExistence type="predicted"/>
<organism evidence="2">
    <name type="scientific">Arundo donax</name>
    <name type="common">Giant reed</name>
    <name type="synonym">Donax arundinaceus</name>
    <dbReference type="NCBI Taxonomy" id="35708"/>
    <lineage>
        <taxon>Eukaryota</taxon>
        <taxon>Viridiplantae</taxon>
        <taxon>Streptophyta</taxon>
        <taxon>Embryophyta</taxon>
        <taxon>Tracheophyta</taxon>
        <taxon>Spermatophyta</taxon>
        <taxon>Magnoliopsida</taxon>
        <taxon>Liliopsida</taxon>
        <taxon>Poales</taxon>
        <taxon>Poaceae</taxon>
        <taxon>PACMAD clade</taxon>
        <taxon>Arundinoideae</taxon>
        <taxon>Arundineae</taxon>
        <taxon>Arundo</taxon>
    </lineage>
</organism>
<dbReference type="AlphaFoldDB" id="A0A0A9FF74"/>